<dbReference type="Pfam" id="PF00096">
    <property type="entry name" value="zf-C2H2"/>
    <property type="match status" value="6"/>
</dbReference>
<dbReference type="GeneID" id="110070484"/>
<dbReference type="Gene3D" id="3.30.160.60">
    <property type="entry name" value="Classic Zinc Finger"/>
    <property type="match status" value="7"/>
</dbReference>
<dbReference type="GO" id="GO:0000981">
    <property type="term" value="F:DNA-binding transcription factor activity, RNA polymerase II-specific"/>
    <property type="evidence" value="ECO:0007669"/>
    <property type="project" value="TreeGrafter"/>
</dbReference>
<gene>
    <name evidence="11" type="primary">LOC110070484</name>
</gene>
<dbReference type="InterPro" id="IPR038269">
    <property type="entry name" value="SCAN_sf"/>
</dbReference>
<proteinExistence type="predicted"/>
<dbReference type="PROSITE" id="PS00028">
    <property type="entry name" value="ZINC_FINGER_C2H2_1"/>
    <property type="match status" value="7"/>
</dbReference>
<dbReference type="Pfam" id="PF02023">
    <property type="entry name" value="SCAN"/>
    <property type="match status" value="1"/>
</dbReference>
<keyword evidence="1" id="KW-0479">Metal-binding</keyword>
<name>A0A6J0SBQ7_9SAUR</name>
<evidence type="ECO:0000256" key="5">
    <source>
        <dbReference type="ARBA" id="ARBA00023242"/>
    </source>
</evidence>
<feature type="region of interest" description="Disordered" evidence="7">
    <location>
        <begin position="324"/>
        <end position="349"/>
    </location>
</feature>
<dbReference type="GO" id="GO:0005634">
    <property type="term" value="C:nucleus"/>
    <property type="evidence" value="ECO:0007669"/>
    <property type="project" value="UniProtKB-SubCell"/>
</dbReference>
<accession>A0A6J0SBQ7</accession>
<feature type="domain" description="C2H2-type" evidence="8">
    <location>
        <begin position="713"/>
        <end position="740"/>
    </location>
</feature>
<evidence type="ECO:0000313" key="10">
    <source>
        <dbReference type="Proteomes" id="UP001652642"/>
    </source>
</evidence>
<keyword evidence="4" id="KW-0862">Zinc</keyword>
<dbReference type="PROSITE" id="PS50804">
    <property type="entry name" value="SCAN_BOX"/>
    <property type="match status" value="1"/>
</dbReference>
<evidence type="ECO:0000313" key="11">
    <source>
        <dbReference type="RefSeq" id="XP_020633826.2"/>
    </source>
</evidence>
<organism evidence="10 11">
    <name type="scientific">Pogona vitticeps</name>
    <name type="common">central bearded dragon</name>
    <dbReference type="NCBI Taxonomy" id="103695"/>
    <lineage>
        <taxon>Eukaryota</taxon>
        <taxon>Metazoa</taxon>
        <taxon>Chordata</taxon>
        <taxon>Craniata</taxon>
        <taxon>Vertebrata</taxon>
        <taxon>Euteleostomi</taxon>
        <taxon>Lepidosauria</taxon>
        <taxon>Squamata</taxon>
        <taxon>Bifurcata</taxon>
        <taxon>Unidentata</taxon>
        <taxon>Episquamata</taxon>
        <taxon>Toxicofera</taxon>
        <taxon>Iguania</taxon>
        <taxon>Acrodonta</taxon>
        <taxon>Agamidae</taxon>
        <taxon>Amphibolurinae</taxon>
        <taxon>Pogona</taxon>
    </lineage>
</organism>
<feature type="compositionally biased region" description="Basic and acidic residues" evidence="7">
    <location>
        <begin position="324"/>
        <end position="333"/>
    </location>
</feature>
<dbReference type="SMART" id="SM00355">
    <property type="entry name" value="ZnF_C2H2"/>
    <property type="match status" value="7"/>
</dbReference>
<sequence>MRLERLKRDLCQERRSTDLPNWNPREDQLRVTKATSTVQPDYMEGRFRQGRLQEGERAPCEGLPHQWEDQWQEFLKTMQPVNAGETDLVMLEAVPWDDTKAFLASFEQVANACRWPVGEWVARLLPALSGEMEEAFRSLDTQDKEDYGKVKTMILRKDALRMEKQRQHFRDFSCQEVEDPRWLHSQVQELCHRWLRPERRSKEQILELLILEQFLASLPPDVQGWIRAGGPDTCSQAVALVDDFLVSQQQKQKGKWEGPLKEECLDFLEAEGKPSNPAKGQLCKEVEPNGDVGIRVSGSAMKYPSQSSSFLPPKGQEVVQTGVKEEPVDRKETIPPAQRDCQSRPQPSQPTVVWKVLQEASGSMDFLGDEAGSQLKVENSQWGGDQINVPEADAWTIPPRSQGNVLDMCEEGCEPQEEQGKLTLKTEEEFDELPGALTSIVSQLASSAAHKREEMLFTAPGREDHERCPLSVEAFPQSSFSSKHQRMIVGGNEAGLSEHGVKSHLDGHQSHQVEETPEKSLAHGRSFSYTPLQSNQGIQNEGRPYECSFCRKCFGQREHLMNHRQLHTGEKLHECPECGKIFTSRQALRRHQGIHTLVKPYKCSQCGKSFSQRRNLTIHQRIHTGEKPYKCPECGKRFSRTQCLKNHQRIHTGDKPHQCSQCGKCFNQRRYLKNHQRIHTGLKPYECPQCGKCFSMVEYLKNHQRIHTGVKPYQCSHCGKSYIQKVALISHQRSHSREKSKDSLHVENASVMENI</sequence>
<dbReference type="SMART" id="SM00431">
    <property type="entry name" value="SCAN"/>
    <property type="match status" value="1"/>
</dbReference>
<keyword evidence="2" id="KW-0677">Repeat</keyword>
<dbReference type="Proteomes" id="UP001652642">
    <property type="component" value="Chromosome 2"/>
</dbReference>
<feature type="domain" description="SCAN box" evidence="9">
    <location>
        <begin position="166"/>
        <end position="244"/>
    </location>
</feature>
<evidence type="ECO:0000256" key="3">
    <source>
        <dbReference type="ARBA" id="ARBA00022771"/>
    </source>
</evidence>
<evidence type="ECO:0000256" key="4">
    <source>
        <dbReference type="ARBA" id="ARBA00022833"/>
    </source>
</evidence>
<feature type="domain" description="C2H2-type" evidence="8">
    <location>
        <begin position="685"/>
        <end position="712"/>
    </location>
</feature>
<dbReference type="AlphaFoldDB" id="A0A6J0SBQ7"/>
<dbReference type="InterPro" id="IPR003309">
    <property type="entry name" value="SCAN_dom"/>
</dbReference>
<evidence type="ECO:0000259" key="9">
    <source>
        <dbReference type="PROSITE" id="PS50804"/>
    </source>
</evidence>
<dbReference type="InterPro" id="IPR013087">
    <property type="entry name" value="Znf_C2H2_type"/>
</dbReference>
<dbReference type="RefSeq" id="XP_020633826.2">
    <property type="nucleotide sequence ID" value="XM_020778167.2"/>
</dbReference>
<feature type="domain" description="C2H2-type" evidence="8">
    <location>
        <begin position="545"/>
        <end position="572"/>
    </location>
</feature>
<feature type="region of interest" description="Disordered" evidence="7">
    <location>
        <begin position="501"/>
        <end position="522"/>
    </location>
</feature>
<dbReference type="GO" id="GO:0000978">
    <property type="term" value="F:RNA polymerase II cis-regulatory region sequence-specific DNA binding"/>
    <property type="evidence" value="ECO:0007669"/>
    <property type="project" value="TreeGrafter"/>
</dbReference>
<protein>
    <submittedName>
        <fullName evidence="11">Uncharacterized protein</fullName>
    </submittedName>
</protein>
<dbReference type="PANTHER" id="PTHR23226">
    <property type="entry name" value="ZINC FINGER AND SCAN DOMAIN-CONTAINING"/>
    <property type="match status" value="1"/>
</dbReference>
<evidence type="ECO:0000256" key="6">
    <source>
        <dbReference type="PROSITE-ProRule" id="PRU00042"/>
    </source>
</evidence>
<feature type="compositionally biased region" description="Basic and acidic residues" evidence="7">
    <location>
        <begin position="735"/>
        <end position="745"/>
    </location>
</feature>
<evidence type="ECO:0000256" key="1">
    <source>
        <dbReference type="ARBA" id="ARBA00022723"/>
    </source>
</evidence>
<keyword evidence="3 6" id="KW-0863">Zinc-finger</keyword>
<feature type="domain" description="C2H2-type" evidence="8">
    <location>
        <begin position="657"/>
        <end position="684"/>
    </location>
</feature>
<reference evidence="10" key="1">
    <citation type="submission" date="2025-05" db="UniProtKB">
        <authorList>
            <consortium name="RefSeq"/>
        </authorList>
    </citation>
    <scope>NUCLEOTIDE SEQUENCE [LARGE SCALE GENOMIC DNA]</scope>
</reference>
<dbReference type="OrthoDB" id="9041220at2759"/>
<dbReference type="InParanoid" id="A0A6J0SBQ7"/>
<dbReference type="GO" id="GO:0008270">
    <property type="term" value="F:zinc ion binding"/>
    <property type="evidence" value="ECO:0007669"/>
    <property type="project" value="UniProtKB-KW"/>
</dbReference>
<evidence type="ECO:0000259" key="8">
    <source>
        <dbReference type="PROSITE" id="PS50157"/>
    </source>
</evidence>
<feature type="domain" description="C2H2-type" evidence="8">
    <location>
        <begin position="601"/>
        <end position="628"/>
    </location>
</feature>
<dbReference type="SUPFAM" id="SSF47353">
    <property type="entry name" value="Retrovirus capsid dimerization domain-like"/>
    <property type="match status" value="1"/>
</dbReference>
<keyword evidence="5" id="KW-0539">Nucleus</keyword>
<dbReference type="Gene3D" id="1.10.4020.10">
    <property type="entry name" value="DNA breaking-rejoining enzymes"/>
    <property type="match status" value="1"/>
</dbReference>
<dbReference type="PROSITE" id="PS50157">
    <property type="entry name" value="ZINC_FINGER_C2H2_2"/>
    <property type="match status" value="7"/>
</dbReference>
<reference evidence="11" key="2">
    <citation type="submission" date="2025-08" db="UniProtKB">
        <authorList>
            <consortium name="RefSeq"/>
        </authorList>
    </citation>
    <scope>IDENTIFICATION</scope>
</reference>
<evidence type="ECO:0000256" key="2">
    <source>
        <dbReference type="ARBA" id="ARBA00022737"/>
    </source>
</evidence>
<dbReference type="KEGG" id="pvt:110070484"/>
<feature type="compositionally biased region" description="Basic and acidic residues" evidence="7">
    <location>
        <begin position="501"/>
        <end position="521"/>
    </location>
</feature>
<keyword evidence="10" id="KW-1185">Reference proteome</keyword>
<feature type="domain" description="C2H2-type" evidence="8">
    <location>
        <begin position="573"/>
        <end position="600"/>
    </location>
</feature>
<dbReference type="InterPro" id="IPR036236">
    <property type="entry name" value="Znf_C2H2_sf"/>
</dbReference>
<dbReference type="SUPFAM" id="SSF57667">
    <property type="entry name" value="beta-beta-alpha zinc fingers"/>
    <property type="match status" value="4"/>
</dbReference>
<dbReference type="CDD" id="cd07936">
    <property type="entry name" value="SCAN"/>
    <property type="match status" value="1"/>
</dbReference>
<feature type="domain" description="C2H2-type" evidence="8">
    <location>
        <begin position="629"/>
        <end position="656"/>
    </location>
</feature>
<feature type="region of interest" description="Disordered" evidence="7">
    <location>
        <begin position="733"/>
        <end position="755"/>
    </location>
</feature>
<evidence type="ECO:0000256" key="7">
    <source>
        <dbReference type="SAM" id="MobiDB-lite"/>
    </source>
</evidence>
<dbReference type="PANTHER" id="PTHR23226:SF379">
    <property type="entry name" value="C2H2-TYPE DOMAIN-CONTAINING PROTEIN"/>
    <property type="match status" value="1"/>
</dbReference>